<keyword evidence="4" id="KW-1003">Cell membrane</keyword>
<dbReference type="InterPro" id="IPR006260">
    <property type="entry name" value="TonB/TolA_C"/>
</dbReference>
<keyword evidence="3" id="KW-0813">Transport</keyword>
<keyword evidence="7" id="KW-0653">Protein transport</keyword>
<feature type="signal peptide" evidence="10">
    <location>
        <begin position="1"/>
        <end position="32"/>
    </location>
</feature>
<dbReference type="PANTHER" id="PTHR33446">
    <property type="entry name" value="PROTEIN TONB-RELATED"/>
    <property type="match status" value="1"/>
</dbReference>
<comment type="similarity">
    <text evidence="2">Belongs to the TonB family.</text>
</comment>
<dbReference type="Pfam" id="PF03544">
    <property type="entry name" value="TonB_C"/>
    <property type="match status" value="1"/>
</dbReference>
<dbReference type="PROSITE" id="PS52015">
    <property type="entry name" value="TONB_CTD"/>
    <property type="match status" value="1"/>
</dbReference>
<proteinExistence type="inferred from homology"/>
<dbReference type="InterPro" id="IPR003538">
    <property type="entry name" value="TonB"/>
</dbReference>
<feature type="chain" id="PRO_5024463720" evidence="10">
    <location>
        <begin position="33"/>
        <end position="146"/>
    </location>
</feature>
<evidence type="ECO:0000256" key="3">
    <source>
        <dbReference type="ARBA" id="ARBA00022448"/>
    </source>
</evidence>
<organism evidence="12 13">
    <name type="scientific">Taibaiella lutea</name>
    <dbReference type="NCBI Taxonomy" id="2608001"/>
    <lineage>
        <taxon>Bacteria</taxon>
        <taxon>Pseudomonadati</taxon>
        <taxon>Bacteroidota</taxon>
        <taxon>Chitinophagia</taxon>
        <taxon>Chitinophagales</taxon>
        <taxon>Chitinophagaceae</taxon>
        <taxon>Taibaiella</taxon>
    </lineage>
</organism>
<evidence type="ECO:0000256" key="10">
    <source>
        <dbReference type="SAM" id="SignalP"/>
    </source>
</evidence>
<keyword evidence="8" id="KW-1133">Transmembrane helix</keyword>
<dbReference type="RefSeq" id="WP_150031783.1">
    <property type="nucleotide sequence ID" value="NZ_VWSH01000001.1"/>
</dbReference>
<keyword evidence="13" id="KW-1185">Reference proteome</keyword>
<gene>
    <name evidence="12" type="ORF">F0919_05920</name>
</gene>
<dbReference type="GO" id="GO:0098797">
    <property type="term" value="C:plasma membrane protein complex"/>
    <property type="evidence" value="ECO:0007669"/>
    <property type="project" value="TreeGrafter"/>
</dbReference>
<dbReference type="NCBIfam" id="TIGR01352">
    <property type="entry name" value="tonB_Cterm"/>
    <property type="match status" value="1"/>
</dbReference>
<dbReference type="EMBL" id="VWSH01000001">
    <property type="protein sequence ID" value="KAA5537207.1"/>
    <property type="molecule type" value="Genomic_DNA"/>
</dbReference>
<evidence type="ECO:0000313" key="13">
    <source>
        <dbReference type="Proteomes" id="UP000323632"/>
    </source>
</evidence>
<evidence type="ECO:0000256" key="2">
    <source>
        <dbReference type="ARBA" id="ARBA00006555"/>
    </source>
</evidence>
<dbReference type="GO" id="GO:0030288">
    <property type="term" value="C:outer membrane-bounded periplasmic space"/>
    <property type="evidence" value="ECO:0007669"/>
    <property type="project" value="InterPro"/>
</dbReference>
<evidence type="ECO:0000256" key="1">
    <source>
        <dbReference type="ARBA" id="ARBA00004383"/>
    </source>
</evidence>
<dbReference type="GO" id="GO:0015031">
    <property type="term" value="P:protein transport"/>
    <property type="evidence" value="ECO:0007669"/>
    <property type="project" value="UniProtKB-KW"/>
</dbReference>
<evidence type="ECO:0000256" key="7">
    <source>
        <dbReference type="ARBA" id="ARBA00022927"/>
    </source>
</evidence>
<accession>A0A5M6CQ22</accession>
<evidence type="ECO:0000256" key="6">
    <source>
        <dbReference type="ARBA" id="ARBA00022692"/>
    </source>
</evidence>
<keyword evidence="9" id="KW-0472">Membrane</keyword>
<protein>
    <submittedName>
        <fullName evidence="12">Energy transducer TonB</fullName>
    </submittedName>
</protein>
<dbReference type="GO" id="GO:0031992">
    <property type="term" value="F:energy transducer activity"/>
    <property type="evidence" value="ECO:0007669"/>
    <property type="project" value="InterPro"/>
</dbReference>
<keyword evidence="5" id="KW-0997">Cell inner membrane</keyword>
<evidence type="ECO:0000259" key="11">
    <source>
        <dbReference type="PROSITE" id="PS52015"/>
    </source>
</evidence>
<reference evidence="12 13" key="1">
    <citation type="submission" date="2019-09" db="EMBL/GenBank/DDBJ databases">
        <title>Genome sequence and assembly of Taibaiella sp.</title>
        <authorList>
            <person name="Chhetri G."/>
        </authorList>
    </citation>
    <scope>NUCLEOTIDE SEQUENCE [LARGE SCALE GENOMIC DNA]</scope>
    <source>
        <strain evidence="12 13">KVB11</strain>
    </source>
</reference>
<dbReference type="SUPFAM" id="SSF74653">
    <property type="entry name" value="TolA/TonB C-terminal domain"/>
    <property type="match status" value="1"/>
</dbReference>
<sequence length="146" mass="16495">MTKATFHSKLRSLPLCVFLFAIALSLSVPVHAQKRISKEQSSKKTANIRDAEFPGGKEQLKKYLTDNLRYPEQAKEDGIEGRVFLSFIITEKGKIEDIRIVRDLVAGCGAEALRVIKQMPLWHPALLKGKPIRTLQVLPVVFKIDR</sequence>
<evidence type="ECO:0000256" key="8">
    <source>
        <dbReference type="ARBA" id="ARBA00022989"/>
    </source>
</evidence>
<dbReference type="AlphaFoldDB" id="A0A5M6CQ22"/>
<evidence type="ECO:0000256" key="9">
    <source>
        <dbReference type="ARBA" id="ARBA00023136"/>
    </source>
</evidence>
<dbReference type="InterPro" id="IPR037682">
    <property type="entry name" value="TonB_C"/>
</dbReference>
<keyword evidence="6" id="KW-0812">Transmembrane</keyword>
<comment type="subcellular location">
    <subcellularLocation>
        <location evidence="1">Cell inner membrane</location>
        <topology evidence="1">Single-pass membrane protein</topology>
        <orientation evidence="1">Periplasmic side</orientation>
    </subcellularLocation>
</comment>
<dbReference type="Gene3D" id="3.30.1150.10">
    <property type="match status" value="1"/>
</dbReference>
<dbReference type="InterPro" id="IPR051045">
    <property type="entry name" value="TonB-dependent_transducer"/>
</dbReference>
<dbReference type="GO" id="GO:0015891">
    <property type="term" value="P:siderophore transport"/>
    <property type="evidence" value="ECO:0007669"/>
    <property type="project" value="InterPro"/>
</dbReference>
<evidence type="ECO:0000256" key="4">
    <source>
        <dbReference type="ARBA" id="ARBA00022475"/>
    </source>
</evidence>
<comment type="caution">
    <text evidence="12">The sequence shown here is derived from an EMBL/GenBank/DDBJ whole genome shotgun (WGS) entry which is preliminary data.</text>
</comment>
<dbReference type="PRINTS" id="PR01374">
    <property type="entry name" value="TONBPROTEIN"/>
</dbReference>
<keyword evidence="10" id="KW-0732">Signal</keyword>
<evidence type="ECO:0000256" key="5">
    <source>
        <dbReference type="ARBA" id="ARBA00022519"/>
    </source>
</evidence>
<dbReference type="Proteomes" id="UP000323632">
    <property type="component" value="Unassembled WGS sequence"/>
</dbReference>
<evidence type="ECO:0000313" key="12">
    <source>
        <dbReference type="EMBL" id="KAA5537207.1"/>
    </source>
</evidence>
<feature type="domain" description="TonB C-terminal" evidence="11">
    <location>
        <begin position="55"/>
        <end position="146"/>
    </location>
</feature>
<dbReference type="GO" id="GO:0055085">
    <property type="term" value="P:transmembrane transport"/>
    <property type="evidence" value="ECO:0007669"/>
    <property type="project" value="InterPro"/>
</dbReference>
<name>A0A5M6CQ22_9BACT</name>
<dbReference type="PANTHER" id="PTHR33446:SF2">
    <property type="entry name" value="PROTEIN TONB"/>
    <property type="match status" value="1"/>
</dbReference>